<comment type="similarity">
    <text evidence="18">Belongs to the NnrE/AIBP family.</text>
</comment>
<dbReference type="GO" id="GO:0052855">
    <property type="term" value="F:ADP-dependent NAD(P)H-hydrate dehydratase activity"/>
    <property type="evidence" value="ECO:0007669"/>
    <property type="project" value="UniProtKB-UniRule"/>
</dbReference>
<accession>A0A0U5AY57</accession>
<proteinExistence type="inferred from homology"/>
<keyword evidence="11 18" id="KW-0413">Isomerase</keyword>
<dbReference type="PROSITE" id="PS01050">
    <property type="entry name" value="YJEF_C_2"/>
    <property type="match status" value="1"/>
</dbReference>
<dbReference type="STRING" id="1653476.THC_0266"/>
<dbReference type="CDD" id="cd01171">
    <property type="entry name" value="YXKO-related"/>
    <property type="match status" value="1"/>
</dbReference>
<comment type="catalytic activity">
    <reaction evidence="2 18 19">
        <text>(6R)-NADPHX = (6S)-NADPHX</text>
        <dbReference type="Rhea" id="RHEA:32227"/>
        <dbReference type="ChEBI" id="CHEBI:64076"/>
        <dbReference type="ChEBI" id="CHEBI:64077"/>
        <dbReference type="EC" id="5.1.99.6"/>
    </reaction>
</comment>
<dbReference type="InterPro" id="IPR036652">
    <property type="entry name" value="YjeF_N_dom_sf"/>
</dbReference>
<feature type="binding site" evidence="18">
    <location>
        <begin position="61"/>
        <end position="65"/>
    </location>
    <ligand>
        <name>(6S)-NADPHX</name>
        <dbReference type="ChEBI" id="CHEBI:64076"/>
    </ligand>
</feature>
<keyword evidence="10 17" id="KW-0520">NAD</keyword>
<dbReference type="GO" id="GO:0052856">
    <property type="term" value="F:NAD(P)HX epimerase activity"/>
    <property type="evidence" value="ECO:0007669"/>
    <property type="project" value="UniProtKB-UniRule"/>
</dbReference>
<comment type="cofactor">
    <cofactor evidence="17">
        <name>Mg(2+)</name>
        <dbReference type="ChEBI" id="CHEBI:18420"/>
    </cofactor>
</comment>
<dbReference type="PROSITE" id="PS51383">
    <property type="entry name" value="YJEF_C_3"/>
    <property type="match status" value="1"/>
</dbReference>
<dbReference type="GO" id="GO:0005524">
    <property type="term" value="F:ATP binding"/>
    <property type="evidence" value="ECO:0007669"/>
    <property type="project" value="UniProtKB-UniRule"/>
</dbReference>
<evidence type="ECO:0000259" key="21">
    <source>
        <dbReference type="PROSITE" id="PS51385"/>
    </source>
</evidence>
<evidence type="ECO:0000256" key="9">
    <source>
        <dbReference type="ARBA" id="ARBA00022958"/>
    </source>
</evidence>
<keyword evidence="6 17" id="KW-0547">Nucleotide-binding</keyword>
<dbReference type="AlphaFoldDB" id="A0A0U5AY57"/>
<gene>
    <name evidence="17" type="primary">nnrD</name>
    <name evidence="18" type="synonym">nnrE</name>
    <name evidence="22" type="ORF">THC_0266</name>
</gene>
<evidence type="ECO:0000256" key="15">
    <source>
        <dbReference type="ARBA" id="ARBA00048238"/>
    </source>
</evidence>
<evidence type="ECO:0000259" key="20">
    <source>
        <dbReference type="PROSITE" id="PS51383"/>
    </source>
</evidence>
<feature type="binding site" evidence="17">
    <location>
        <position position="345"/>
    </location>
    <ligand>
        <name>(6S)-NADPHX</name>
        <dbReference type="ChEBI" id="CHEBI:64076"/>
    </ligand>
</feature>
<dbReference type="EC" id="5.1.99.6" evidence="19"/>
<comment type="function">
    <text evidence="18">Catalyzes the epimerization of the S- and R-forms of NAD(P)HX, a damaged form of NAD(P)H that is a result of enzymatic or heat-dependent hydration. This is a prerequisite for the S-specific NAD(P)H-hydrate dehydratase to allow the repair of both epimers of NAD(P)HX.</text>
</comment>
<dbReference type="InterPro" id="IPR017953">
    <property type="entry name" value="Carbohydrate_kinase_pred_CS"/>
</dbReference>
<evidence type="ECO:0000256" key="11">
    <source>
        <dbReference type="ARBA" id="ARBA00023235"/>
    </source>
</evidence>
<evidence type="ECO:0000256" key="7">
    <source>
        <dbReference type="ARBA" id="ARBA00022840"/>
    </source>
</evidence>
<comment type="catalytic activity">
    <reaction evidence="15 17 19">
        <text>(6S)-NADHX + ADP = AMP + phosphate + NADH + H(+)</text>
        <dbReference type="Rhea" id="RHEA:32223"/>
        <dbReference type="ChEBI" id="CHEBI:15378"/>
        <dbReference type="ChEBI" id="CHEBI:43474"/>
        <dbReference type="ChEBI" id="CHEBI:57945"/>
        <dbReference type="ChEBI" id="CHEBI:64074"/>
        <dbReference type="ChEBI" id="CHEBI:456215"/>
        <dbReference type="ChEBI" id="CHEBI:456216"/>
        <dbReference type="EC" id="4.2.1.136"/>
    </reaction>
</comment>
<evidence type="ECO:0000256" key="17">
    <source>
        <dbReference type="HAMAP-Rule" id="MF_01965"/>
    </source>
</evidence>
<feature type="binding site" evidence="18">
    <location>
        <position position="62"/>
    </location>
    <ligand>
        <name>K(+)</name>
        <dbReference type="ChEBI" id="CHEBI:29103"/>
    </ligand>
</feature>
<keyword evidence="13" id="KW-0511">Multifunctional enzyme</keyword>
<dbReference type="KEGG" id="cthi:THC_0266"/>
<evidence type="ECO:0000256" key="19">
    <source>
        <dbReference type="PIRNR" id="PIRNR017184"/>
    </source>
</evidence>
<dbReference type="HAMAP" id="MF_01966">
    <property type="entry name" value="NADHX_epimerase"/>
    <property type="match status" value="1"/>
</dbReference>
<dbReference type="Pfam" id="PF03853">
    <property type="entry name" value="YjeF_N"/>
    <property type="match status" value="1"/>
</dbReference>
<evidence type="ECO:0000256" key="14">
    <source>
        <dbReference type="ARBA" id="ARBA00025153"/>
    </source>
</evidence>
<dbReference type="GO" id="GO:0110051">
    <property type="term" value="P:metabolite repair"/>
    <property type="evidence" value="ECO:0007669"/>
    <property type="project" value="TreeGrafter"/>
</dbReference>
<keyword evidence="9 18" id="KW-0630">Potassium</keyword>
<dbReference type="SUPFAM" id="SSF64153">
    <property type="entry name" value="YjeF N-terminal domain-like"/>
    <property type="match status" value="1"/>
</dbReference>
<keyword evidence="12 17" id="KW-0456">Lyase</keyword>
<feature type="domain" description="YjeF N-terminal" evidence="21">
    <location>
        <begin position="11"/>
        <end position="226"/>
    </location>
</feature>
<comment type="similarity">
    <text evidence="4 19">In the C-terminal section; belongs to the NnrD/CARKD family.</text>
</comment>
<dbReference type="InterPro" id="IPR004443">
    <property type="entry name" value="YjeF_N_dom"/>
</dbReference>
<feature type="binding site" evidence="17">
    <location>
        <position position="463"/>
    </location>
    <ligand>
        <name>(6S)-NADPHX</name>
        <dbReference type="ChEBI" id="CHEBI:64076"/>
    </ligand>
</feature>
<feature type="binding site" evidence="18">
    <location>
        <position position="172"/>
    </location>
    <ligand>
        <name>K(+)</name>
        <dbReference type="ChEBI" id="CHEBI:29103"/>
    </ligand>
</feature>
<comment type="catalytic activity">
    <reaction evidence="16 17 19">
        <text>(6S)-NADPHX + ADP = AMP + phosphate + NADPH + H(+)</text>
        <dbReference type="Rhea" id="RHEA:32235"/>
        <dbReference type="ChEBI" id="CHEBI:15378"/>
        <dbReference type="ChEBI" id="CHEBI:43474"/>
        <dbReference type="ChEBI" id="CHEBI:57783"/>
        <dbReference type="ChEBI" id="CHEBI:64076"/>
        <dbReference type="ChEBI" id="CHEBI:456215"/>
        <dbReference type="ChEBI" id="CHEBI:456216"/>
        <dbReference type="EC" id="4.2.1.136"/>
    </reaction>
</comment>
<evidence type="ECO:0000256" key="3">
    <source>
        <dbReference type="ARBA" id="ARBA00006001"/>
    </source>
</evidence>
<dbReference type="PATRIC" id="fig|1653476.3.peg.270"/>
<feature type="binding site" evidence="17">
    <location>
        <position position="275"/>
    </location>
    <ligand>
        <name>(6S)-NADPHX</name>
        <dbReference type="ChEBI" id="CHEBI:64076"/>
    </ligand>
</feature>
<comment type="subunit">
    <text evidence="17">Homotetramer.</text>
</comment>
<feature type="binding site" evidence="18">
    <location>
        <position position="132"/>
    </location>
    <ligand>
        <name>K(+)</name>
        <dbReference type="ChEBI" id="CHEBI:29103"/>
    </ligand>
</feature>
<dbReference type="NCBIfam" id="TIGR00197">
    <property type="entry name" value="yjeF_nterm"/>
    <property type="match status" value="1"/>
</dbReference>
<evidence type="ECO:0000256" key="13">
    <source>
        <dbReference type="ARBA" id="ARBA00023268"/>
    </source>
</evidence>
<dbReference type="SUPFAM" id="SSF53613">
    <property type="entry name" value="Ribokinase-like"/>
    <property type="match status" value="1"/>
</dbReference>
<comment type="function">
    <text evidence="17">Catalyzes the dehydration of the S-form of NAD(P)HX at the expense of ADP, which is converted to AMP. Together with NAD(P)HX epimerase, which catalyzes the epimerization of the S- and R-forms, the enzyme allows the repair of both epimers of NAD(P)HX, a damaged form of NAD(P)H that is a result of enzymatic or heat-dependent hydration.</text>
</comment>
<keyword evidence="7 17" id="KW-0067">ATP-binding</keyword>
<dbReference type="GO" id="GO:0046496">
    <property type="term" value="P:nicotinamide nucleotide metabolic process"/>
    <property type="evidence" value="ECO:0007669"/>
    <property type="project" value="UniProtKB-UniRule"/>
</dbReference>
<protein>
    <recommendedName>
        <fullName evidence="19">Bifunctional NAD(P)H-hydrate repair enzyme</fullName>
    </recommendedName>
    <alternativeName>
        <fullName evidence="19">Nicotinamide nucleotide repair protein</fullName>
    </alternativeName>
    <domain>
        <recommendedName>
            <fullName evidence="19">ADP-dependent (S)-NAD(P)H-hydrate dehydratase</fullName>
            <ecNumber evidence="19">4.2.1.136</ecNumber>
        </recommendedName>
        <alternativeName>
            <fullName evidence="19">ADP-dependent NAD(P)HX dehydratase</fullName>
        </alternativeName>
    </domain>
    <domain>
        <recommendedName>
            <fullName evidence="19">NAD(P)H-hydrate epimerase</fullName>
            <ecNumber evidence="19">5.1.99.6</ecNumber>
        </recommendedName>
    </domain>
</protein>
<dbReference type="GO" id="GO:0046872">
    <property type="term" value="F:metal ion binding"/>
    <property type="evidence" value="ECO:0007669"/>
    <property type="project" value="UniProtKB-UniRule"/>
</dbReference>
<dbReference type="NCBIfam" id="TIGR00196">
    <property type="entry name" value="yjeF_cterm"/>
    <property type="match status" value="1"/>
</dbReference>
<dbReference type="Pfam" id="PF01256">
    <property type="entry name" value="Carb_kinase"/>
    <property type="match status" value="1"/>
</dbReference>
<evidence type="ECO:0000256" key="16">
    <source>
        <dbReference type="ARBA" id="ARBA00049209"/>
    </source>
</evidence>
<feature type="binding site" evidence="18">
    <location>
        <position position="169"/>
    </location>
    <ligand>
        <name>(6S)-NADPHX</name>
        <dbReference type="ChEBI" id="CHEBI:64076"/>
    </ligand>
</feature>
<feature type="binding site" evidence="17">
    <location>
        <position position="462"/>
    </location>
    <ligand>
        <name>AMP</name>
        <dbReference type="ChEBI" id="CHEBI:456215"/>
    </ligand>
</feature>
<evidence type="ECO:0000313" key="22">
    <source>
        <dbReference type="EMBL" id="BAU22665.1"/>
    </source>
</evidence>
<reference evidence="23" key="2">
    <citation type="journal article" date="2016" name="Int. J. Syst. Evol. Microbiol.">
        <title>Caldimicrobium thiodismutans sp. nov., a sulfur-disproportionating bacterium isolated from a hot spring.</title>
        <authorList>
            <person name="Kojima H."/>
            <person name="Umezawa K."/>
            <person name="Fukui M."/>
        </authorList>
    </citation>
    <scope>NUCLEOTIDE SEQUENCE [LARGE SCALE GENOMIC DNA]</scope>
    <source>
        <strain evidence="23">TF1</strain>
    </source>
</reference>
<dbReference type="RefSeq" id="WP_068512211.1">
    <property type="nucleotide sequence ID" value="NZ_AP014945.1"/>
</dbReference>
<evidence type="ECO:0000256" key="2">
    <source>
        <dbReference type="ARBA" id="ARBA00000909"/>
    </source>
</evidence>
<sequence>MKLFVATAEEMQRLDRYVMQDLGILPEILMERAGGSVAKAILERFPLPGYFKVLLLCGPGNNGGDGFVCARYLWNSGYQVEVLLFNEEDKYTGEAKRNLEILKTLKIPITRIHSLEEFISFVHHFKPEILVDALFGTGLKRPLSGLYEEVILFLREEKRKESFKIVSVDIPSGVSSDTGQILGSAPCADLTVTFECLKPGHLFYPGKEYSGEVEVAEIGYPWRFLLEFTKDIVPRKKYLSEDQARELFRPRRGFYHKGKAGYVFILAGSVGKSGAGYLTALGALRAGAGLVTLAGPKSLQSVYSGLLPEILTLGLPEREGEITENSSNLVIEALKGKRCLVIGPGFGLGSGPERVLLDLLQNVSLPVILDADALTILSDFPEKLKDFSYPKVITPHPGEAARLLKKETREILQDPLDSLSQLINLTGAIVVLKGPHTLIGGPDGEVFISSIDEPGMAQGGMGDVLTGIIGAFIAQGYSPFEASALAVYVHGASGSFLRKTSGPYGFTASEVANYIPQILKKLETRNA</sequence>
<feature type="domain" description="YjeF C-terminal" evidence="20">
    <location>
        <begin position="240"/>
        <end position="522"/>
    </location>
</feature>
<dbReference type="PANTHER" id="PTHR12592:SF0">
    <property type="entry name" value="ATP-DEPENDENT (S)-NAD(P)H-HYDRATE DEHYDRATASE"/>
    <property type="match status" value="1"/>
</dbReference>
<dbReference type="Proteomes" id="UP000068196">
    <property type="component" value="Chromosome"/>
</dbReference>
<dbReference type="InterPro" id="IPR029056">
    <property type="entry name" value="Ribokinase-like"/>
</dbReference>
<dbReference type="EMBL" id="AP014945">
    <property type="protein sequence ID" value="BAU22665.1"/>
    <property type="molecule type" value="Genomic_DNA"/>
</dbReference>
<reference evidence="22 23" key="1">
    <citation type="journal article" date="2016" name="Int. J. Syst. Evol. Microbiol.">
        <title>Caldimicrobium thiodismutans sp. nov., a sulfur-disproportionating bacterium isolated from a hot spring, and emended description of the genus Caldimicrobium.</title>
        <authorList>
            <person name="Kojima H."/>
            <person name="Umezawa K."/>
            <person name="Fukui M."/>
        </authorList>
    </citation>
    <scope>NUCLEOTIDE SEQUENCE [LARGE SCALE GENOMIC DNA]</scope>
    <source>
        <strain evidence="22 23">TF1</strain>
    </source>
</reference>
<dbReference type="EC" id="4.2.1.136" evidence="19"/>
<evidence type="ECO:0000256" key="18">
    <source>
        <dbReference type="HAMAP-Rule" id="MF_01966"/>
    </source>
</evidence>
<evidence type="ECO:0000256" key="6">
    <source>
        <dbReference type="ARBA" id="ARBA00022741"/>
    </source>
</evidence>
<evidence type="ECO:0000256" key="4">
    <source>
        <dbReference type="ARBA" id="ARBA00009524"/>
    </source>
</evidence>
<name>A0A0U5AY57_9BACT</name>
<evidence type="ECO:0000256" key="5">
    <source>
        <dbReference type="ARBA" id="ARBA00022723"/>
    </source>
</evidence>
<feature type="binding site" evidence="18">
    <location>
        <position position="147"/>
    </location>
    <ligand>
        <name>(6S)-NADPHX</name>
        <dbReference type="ChEBI" id="CHEBI:64076"/>
    </ligand>
</feature>
<feature type="binding site" evidence="17">
    <location>
        <position position="396"/>
    </location>
    <ligand>
        <name>(6S)-NADPHX</name>
        <dbReference type="ChEBI" id="CHEBI:64076"/>
    </ligand>
</feature>
<dbReference type="Gene3D" id="3.40.50.10260">
    <property type="entry name" value="YjeF N-terminal domain"/>
    <property type="match status" value="1"/>
</dbReference>
<dbReference type="HAMAP" id="MF_01965">
    <property type="entry name" value="NADHX_dehydratase"/>
    <property type="match status" value="1"/>
</dbReference>
<dbReference type="Gene3D" id="3.40.1190.20">
    <property type="match status" value="1"/>
</dbReference>
<dbReference type="PROSITE" id="PS51385">
    <property type="entry name" value="YJEF_N"/>
    <property type="match status" value="1"/>
</dbReference>
<keyword evidence="23" id="KW-1185">Reference proteome</keyword>
<evidence type="ECO:0000256" key="10">
    <source>
        <dbReference type="ARBA" id="ARBA00023027"/>
    </source>
</evidence>
<comment type="similarity">
    <text evidence="17">Belongs to the NnrD/CARKD family.</text>
</comment>
<feature type="binding site" evidence="18">
    <location>
        <begin position="136"/>
        <end position="142"/>
    </location>
    <ligand>
        <name>(6S)-NADPHX</name>
        <dbReference type="ChEBI" id="CHEBI:64076"/>
    </ligand>
</feature>
<comment type="catalytic activity">
    <reaction evidence="1 18 19">
        <text>(6R)-NADHX = (6S)-NADHX</text>
        <dbReference type="Rhea" id="RHEA:32215"/>
        <dbReference type="ChEBI" id="CHEBI:64074"/>
        <dbReference type="ChEBI" id="CHEBI:64075"/>
        <dbReference type="EC" id="5.1.99.6"/>
    </reaction>
</comment>
<comment type="cofactor">
    <cofactor evidence="18 19">
        <name>K(+)</name>
        <dbReference type="ChEBI" id="CHEBI:29103"/>
    </cofactor>
    <text evidence="18 19">Binds 1 potassium ion per subunit.</text>
</comment>
<dbReference type="PIRSF" id="PIRSF017184">
    <property type="entry name" value="Nnr"/>
    <property type="match status" value="1"/>
</dbReference>
<dbReference type="InterPro" id="IPR030677">
    <property type="entry name" value="Nnr"/>
</dbReference>
<evidence type="ECO:0000256" key="8">
    <source>
        <dbReference type="ARBA" id="ARBA00022857"/>
    </source>
</evidence>
<evidence type="ECO:0000256" key="1">
    <source>
        <dbReference type="ARBA" id="ARBA00000013"/>
    </source>
</evidence>
<evidence type="ECO:0000256" key="12">
    <source>
        <dbReference type="ARBA" id="ARBA00023239"/>
    </source>
</evidence>
<keyword evidence="8 17" id="KW-0521">NADP</keyword>
<evidence type="ECO:0000313" key="23">
    <source>
        <dbReference type="Proteomes" id="UP000068196"/>
    </source>
</evidence>
<comment type="function">
    <text evidence="14 19">Bifunctional enzyme that catalyzes the epimerization of the S- and R-forms of NAD(P)HX and the dehydration of the S-form of NAD(P)HX at the expense of ADP, which is converted to AMP. This allows the repair of both epimers of NAD(P)HX, a damaged form of NAD(P)H that is a result of enzymatic or heat-dependent hydration.</text>
</comment>
<dbReference type="PANTHER" id="PTHR12592">
    <property type="entry name" value="ATP-DEPENDENT (S)-NAD(P)H-HYDRATE DEHYDRATASE FAMILY MEMBER"/>
    <property type="match status" value="1"/>
</dbReference>
<feature type="binding site" evidence="17">
    <location>
        <begin position="433"/>
        <end position="437"/>
    </location>
    <ligand>
        <name>AMP</name>
        <dbReference type="ChEBI" id="CHEBI:456215"/>
    </ligand>
</feature>
<dbReference type="InterPro" id="IPR000631">
    <property type="entry name" value="CARKD"/>
</dbReference>
<organism evidence="22 23">
    <name type="scientific">Caldimicrobium thiodismutans</name>
    <dbReference type="NCBI Taxonomy" id="1653476"/>
    <lineage>
        <taxon>Bacteria</taxon>
        <taxon>Pseudomonadati</taxon>
        <taxon>Thermodesulfobacteriota</taxon>
        <taxon>Thermodesulfobacteria</taxon>
        <taxon>Thermodesulfobacteriales</taxon>
        <taxon>Thermodesulfobacteriaceae</taxon>
        <taxon>Caldimicrobium</taxon>
    </lineage>
</organism>
<comment type="similarity">
    <text evidence="3 19">In the N-terminal section; belongs to the NnrE/AIBP family.</text>
</comment>
<keyword evidence="5 18" id="KW-0479">Metal-binding</keyword>